<feature type="compositionally biased region" description="Pro residues" evidence="9">
    <location>
        <begin position="1"/>
        <end position="18"/>
    </location>
</feature>
<keyword evidence="6" id="KW-0539">Nucleus</keyword>
<dbReference type="Proteomes" id="UP000672032">
    <property type="component" value="Chromosome 5"/>
</dbReference>
<keyword evidence="5" id="KW-0804">Transcription</keyword>
<evidence type="ECO:0000256" key="5">
    <source>
        <dbReference type="ARBA" id="ARBA00023163"/>
    </source>
</evidence>
<comment type="subcellular location">
    <subcellularLocation>
        <location evidence="1">Nucleus</location>
    </subcellularLocation>
</comment>
<evidence type="ECO:0000256" key="8">
    <source>
        <dbReference type="ARBA" id="ARBA00031747"/>
    </source>
</evidence>
<dbReference type="AlphaFoldDB" id="A0A8A3PJA3"/>
<dbReference type="InterPro" id="IPR007900">
    <property type="entry name" value="TAF4_C"/>
</dbReference>
<feature type="compositionally biased region" description="Basic and acidic residues" evidence="9">
    <location>
        <begin position="497"/>
        <end position="515"/>
    </location>
</feature>
<feature type="compositionally biased region" description="Basic and acidic residues" evidence="9">
    <location>
        <begin position="457"/>
        <end position="467"/>
    </location>
</feature>
<dbReference type="GO" id="GO:0005669">
    <property type="term" value="C:transcription factor TFIID complex"/>
    <property type="evidence" value="ECO:0007669"/>
    <property type="project" value="InterPro"/>
</dbReference>
<feature type="region of interest" description="Disordered" evidence="9">
    <location>
        <begin position="403"/>
        <end position="522"/>
    </location>
</feature>
<evidence type="ECO:0000259" key="10">
    <source>
        <dbReference type="Pfam" id="PF05236"/>
    </source>
</evidence>
<evidence type="ECO:0000256" key="3">
    <source>
        <dbReference type="ARBA" id="ARBA00017306"/>
    </source>
</evidence>
<evidence type="ECO:0000256" key="6">
    <source>
        <dbReference type="ARBA" id="ARBA00023242"/>
    </source>
</evidence>
<proteinExistence type="inferred from homology"/>
<accession>A0A8A3PJA3</accession>
<dbReference type="GO" id="GO:0006352">
    <property type="term" value="P:DNA-templated transcription initiation"/>
    <property type="evidence" value="ECO:0007669"/>
    <property type="project" value="InterPro"/>
</dbReference>
<feature type="region of interest" description="Disordered" evidence="9">
    <location>
        <begin position="1"/>
        <end position="130"/>
    </location>
</feature>
<protein>
    <recommendedName>
        <fullName evidence="3">Transcription initiation factor TFIID subunit 4</fullName>
    </recommendedName>
    <alternativeName>
        <fullName evidence="8">TBP-associated factor 4</fullName>
    </alternativeName>
</protein>
<feature type="compositionally biased region" description="Polar residues" evidence="9">
    <location>
        <begin position="230"/>
        <end position="243"/>
    </location>
</feature>
<organism evidence="11 12">
    <name type="scientific">Monilinia vaccinii-corymbosi</name>
    <dbReference type="NCBI Taxonomy" id="61207"/>
    <lineage>
        <taxon>Eukaryota</taxon>
        <taxon>Fungi</taxon>
        <taxon>Dikarya</taxon>
        <taxon>Ascomycota</taxon>
        <taxon>Pezizomycotina</taxon>
        <taxon>Leotiomycetes</taxon>
        <taxon>Helotiales</taxon>
        <taxon>Sclerotiniaceae</taxon>
        <taxon>Monilinia</taxon>
    </lineage>
</organism>
<feature type="compositionally biased region" description="Polar residues" evidence="9">
    <location>
        <begin position="196"/>
        <end position="216"/>
    </location>
</feature>
<comment type="similarity">
    <text evidence="2">Belongs to the TAF4 family.</text>
</comment>
<evidence type="ECO:0000313" key="11">
    <source>
        <dbReference type="EMBL" id="QSZ35016.1"/>
    </source>
</evidence>
<keyword evidence="4" id="KW-0805">Transcription regulation</keyword>
<evidence type="ECO:0000313" key="12">
    <source>
        <dbReference type="Proteomes" id="UP000672032"/>
    </source>
</evidence>
<keyword evidence="12" id="KW-1185">Reference proteome</keyword>
<evidence type="ECO:0000256" key="1">
    <source>
        <dbReference type="ARBA" id="ARBA00004123"/>
    </source>
</evidence>
<evidence type="ECO:0000256" key="9">
    <source>
        <dbReference type="SAM" id="MobiDB-lite"/>
    </source>
</evidence>
<dbReference type="Pfam" id="PF05236">
    <property type="entry name" value="TAF4"/>
    <property type="match status" value="1"/>
</dbReference>
<evidence type="ECO:0000256" key="7">
    <source>
        <dbReference type="ARBA" id="ARBA00025346"/>
    </source>
</evidence>
<feature type="compositionally biased region" description="Polar residues" evidence="9">
    <location>
        <begin position="434"/>
        <end position="445"/>
    </location>
</feature>
<feature type="compositionally biased region" description="Low complexity" evidence="9">
    <location>
        <begin position="58"/>
        <end position="71"/>
    </location>
</feature>
<dbReference type="EMBL" id="CP063409">
    <property type="protein sequence ID" value="QSZ35016.1"/>
    <property type="molecule type" value="Genomic_DNA"/>
</dbReference>
<dbReference type="OrthoDB" id="21060at2759"/>
<name>A0A8A3PJA3_9HELO</name>
<feature type="compositionally biased region" description="Polar residues" evidence="9">
    <location>
        <begin position="72"/>
        <end position="107"/>
    </location>
</feature>
<sequence>MAQPPYMPQRPFSPPQPVNSPSTQNQQFAFPPHKRQRMSPNPPSQPTSPYVTSPYAMSPGASGQASASPSPHFSTVQLPQTAYTTPYANGLNTAQPSPSLNLPQTPGSLPPHAQPSTLGFQGQVQQHHQGNTHAAHFNNFNLQMPQHHPGGIMGPPSRPVDRNKLDSVDPMDVLGGTGIDLAEEEQYTFQQYSSSFNPQVSRSHPGNISAGHSFSQFPPGHEDSFYGSGPANQPGESPNTKSQAEFEKKAADKAWHDAARDLAVSRQRELNNPFLNVANVHKRMEKIAHDNGLGLNTDMNGKMGTMKLPEHFPDPIVKVQTAVGPEGAITATNGFFIPGDSLLVDQLALMSISTKHRLRGLLEIALKLAIGRQTGSHAQIRDEWADVAVNGVRPSVATIVDEGGPRSGWESAISPLSTSLKRPLSATGRLPTPVSESAKTQTKSFGSDVASTLRKAATKEQEAEEARLRKRKARESGDGSRVGSINPGTPGSIAPDILDKPPTKKEMKRKAEAKTSEAASHAAANVTTGQFLGGRNVFGKKKQYSWMTAGSNSGTSTPGKIMAQGLGASSSSPIVSPGPEKLTIDGVRRLGTWREDGVKGRNIQLRDWIMVLEDDGREKKALQKAYAVDDDHGR</sequence>
<comment type="function">
    <text evidence="7">Functions as a component of the DNA-binding general transcription factor complex TFIID. Binding of TFIID to a promoter (with or without TATA element) is the initial step in pre-initiation complex (PIC) formation. TFIID plays a key role in the regulation of gene expression by RNA polymerase II through different activities such as transcription activator interaction, core promoter recognition and selectivity, TFIIA and TFIIB interaction, chromatin modification (histone acetylation by TAF1), facilitation of DNA opening and initiation of transcription.</text>
</comment>
<evidence type="ECO:0000256" key="2">
    <source>
        <dbReference type="ARBA" id="ARBA00006178"/>
    </source>
</evidence>
<reference evidence="11" key="1">
    <citation type="submission" date="2020-10" db="EMBL/GenBank/DDBJ databases">
        <title>Genome Sequence of Monilinia vaccinii-corymbosi Sheds Light on Mummy Berry Disease Infection of Blueberry and Mating Type.</title>
        <authorList>
            <person name="Yow A.G."/>
            <person name="Zhang Y."/>
            <person name="Bansal K."/>
            <person name="Eacker S.M."/>
            <person name="Sullivan S."/>
            <person name="Liachko I."/>
            <person name="Cubeta M.A."/>
            <person name="Rollins J.A."/>
            <person name="Ashrafi H."/>
        </authorList>
    </citation>
    <scope>NUCLEOTIDE SEQUENCE</scope>
    <source>
        <strain evidence="11">RL-1</strain>
    </source>
</reference>
<evidence type="ECO:0000256" key="4">
    <source>
        <dbReference type="ARBA" id="ARBA00023015"/>
    </source>
</evidence>
<feature type="compositionally biased region" description="Polar residues" evidence="9">
    <location>
        <begin position="19"/>
        <end position="28"/>
    </location>
</feature>
<feature type="domain" description="Transcription initiation factor TFIID component TAF4 C-terminal" evidence="10">
    <location>
        <begin position="345"/>
        <end position="624"/>
    </location>
</feature>
<gene>
    <name evidence="11" type="ORF">DSL72_007878</name>
</gene>
<feature type="region of interest" description="Disordered" evidence="9">
    <location>
        <begin position="196"/>
        <end position="252"/>
    </location>
</feature>